<dbReference type="SUPFAM" id="SSF52833">
    <property type="entry name" value="Thioredoxin-like"/>
    <property type="match status" value="1"/>
</dbReference>
<dbReference type="InterPro" id="IPR013766">
    <property type="entry name" value="Thioredoxin_domain"/>
</dbReference>
<dbReference type="InterPro" id="IPR001258">
    <property type="entry name" value="NHL_repeat"/>
</dbReference>
<keyword evidence="5" id="KW-1185">Reference proteome</keyword>
<evidence type="ECO:0000313" key="5">
    <source>
        <dbReference type="Proteomes" id="UP001497497"/>
    </source>
</evidence>
<dbReference type="InterPro" id="IPR045302">
    <property type="entry name" value="NHL2_NHL_rpt_dom"/>
</dbReference>
<dbReference type="SUPFAM" id="SSF101898">
    <property type="entry name" value="NHL repeat"/>
    <property type="match status" value="1"/>
</dbReference>
<dbReference type="EMBL" id="CAXITT010000001">
    <property type="protein sequence ID" value="CAL1526013.1"/>
    <property type="molecule type" value="Genomic_DNA"/>
</dbReference>
<dbReference type="Proteomes" id="UP001497497">
    <property type="component" value="Unassembled WGS sequence"/>
</dbReference>
<comment type="caution">
    <text evidence="4">The sequence shown here is derived from an EMBL/GenBank/DDBJ whole genome shotgun (WGS) entry which is preliminary data.</text>
</comment>
<reference evidence="4 5" key="1">
    <citation type="submission" date="2024-04" db="EMBL/GenBank/DDBJ databases">
        <authorList>
            <consortium name="Genoscope - CEA"/>
            <person name="William W."/>
        </authorList>
    </citation>
    <scope>NUCLEOTIDE SEQUENCE [LARGE SCALE GENOMIC DNA]</scope>
</reference>
<dbReference type="Gene3D" id="2.120.10.30">
    <property type="entry name" value="TolB, C-terminal domain"/>
    <property type="match status" value="3"/>
</dbReference>
<dbReference type="InterPro" id="IPR011042">
    <property type="entry name" value="6-blade_b-propeller_TolB-like"/>
</dbReference>
<dbReference type="PANTHER" id="PTHR46388:SF2">
    <property type="entry name" value="NHL REPEAT-CONTAINING PROTEIN 2"/>
    <property type="match status" value="1"/>
</dbReference>
<evidence type="ECO:0000313" key="4">
    <source>
        <dbReference type="EMBL" id="CAL1526013.1"/>
    </source>
</evidence>
<organism evidence="4 5">
    <name type="scientific">Lymnaea stagnalis</name>
    <name type="common">Great pond snail</name>
    <name type="synonym">Helix stagnalis</name>
    <dbReference type="NCBI Taxonomy" id="6523"/>
    <lineage>
        <taxon>Eukaryota</taxon>
        <taxon>Metazoa</taxon>
        <taxon>Spiralia</taxon>
        <taxon>Lophotrochozoa</taxon>
        <taxon>Mollusca</taxon>
        <taxon>Gastropoda</taxon>
        <taxon>Heterobranchia</taxon>
        <taxon>Euthyneura</taxon>
        <taxon>Panpulmonata</taxon>
        <taxon>Hygrophila</taxon>
        <taxon>Lymnaeoidea</taxon>
        <taxon>Lymnaeidae</taxon>
        <taxon>Lymnaea</taxon>
    </lineage>
</organism>
<dbReference type="Pfam" id="PF13905">
    <property type="entry name" value="Thioredoxin_8"/>
    <property type="match status" value="1"/>
</dbReference>
<dbReference type="CDD" id="cd14951">
    <property type="entry name" value="NHL-2_like"/>
    <property type="match status" value="1"/>
</dbReference>
<dbReference type="Gene3D" id="3.40.30.10">
    <property type="entry name" value="Glutaredoxin"/>
    <property type="match status" value="1"/>
</dbReference>
<feature type="repeat" description="NHL" evidence="2">
    <location>
        <begin position="524"/>
        <end position="556"/>
    </location>
</feature>
<evidence type="ECO:0000256" key="1">
    <source>
        <dbReference type="ARBA" id="ARBA00022737"/>
    </source>
</evidence>
<dbReference type="PANTHER" id="PTHR46388">
    <property type="entry name" value="NHL REPEAT-CONTAINING PROTEIN 2"/>
    <property type="match status" value="1"/>
</dbReference>
<sequence>MSLSTIYDILGIIADFDENFCASDDNSKKIIIEHLQKMDKINFKIPDFPASSADNPGTGLEWLNVSQPLKLYDHLKGNIVVLDFFTYCCINCMHILPDLEVVEQQFPYQSGVVVIGVHSAKFLNEKLTANILSAILRYNITHPVVNDKDATLWQALAVSCWPTLVFLGPSGQIIYSLAGEGHRSKVLKFLRVATEFYSPLLQPCILPLSLEKDKTPRSNLSFPGKVFYWQDKDWLVISDTGNNRILVTDRAGVVQAVVGNSHRGLQDGNFESAEFSSPQGISCDAQYIYVADTGNHCLRRLAFDDAGVKTLSGTGQQGIDKEGGKLCRAQELSSPWDVLVAKTPNDSSPVMFIAMAGTHQIWVYFLTDSLWYHGRKFEAGTCIRFAGTGLEENRNNSYPEKASFAQPSGLAFSMKDDNFKLYIADSESSSVRFISLSDGKVSGLVGGERDPTNLFAYGDVDGKGVDAKLQHPLGVAVLEDKLIIADSYNHKIKVVDLNSSVCQTLAGTGHPGSKLNTDDLCACEFNEPGGVTVNTVDQLIYVADTNNHSIKVIDLDKKKIFQLPIVFPEANEMGSVLSSKESDTSTSDLTLLPDQVVPKDSSSVTLTVSFKLLEGEHINTEAPNTWRVIGLDEVSQELLNKLSAGDTKGKLQFLSADADPLRVQANITLRLPVNVTTGLYPLKITSQLFVCQDKTNACLPPRQTHFKQVLIFI</sequence>
<dbReference type="PROSITE" id="PS51352">
    <property type="entry name" value="THIOREDOXIN_2"/>
    <property type="match status" value="1"/>
</dbReference>
<evidence type="ECO:0000259" key="3">
    <source>
        <dbReference type="PROSITE" id="PS51352"/>
    </source>
</evidence>
<dbReference type="PROSITE" id="PS51125">
    <property type="entry name" value="NHL"/>
    <property type="match status" value="1"/>
</dbReference>
<proteinExistence type="predicted"/>
<keyword evidence="1" id="KW-0677">Repeat</keyword>
<feature type="domain" description="Thioredoxin" evidence="3">
    <location>
        <begin position="39"/>
        <end position="195"/>
    </location>
</feature>
<dbReference type="InterPro" id="IPR012336">
    <property type="entry name" value="Thioredoxin-like_fold"/>
</dbReference>
<dbReference type="Pfam" id="PF01436">
    <property type="entry name" value="NHL"/>
    <property type="match status" value="1"/>
</dbReference>
<accession>A0AAV2GXB7</accession>
<name>A0AAV2GXB7_LYMST</name>
<dbReference type="AlphaFoldDB" id="A0AAV2GXB7"/>
<evidence type="ECO:0000256" key="2">
    <source>
        <dbReference type="PROSITE-ProRule" id="PRU00504"/>
    </source>
</evidence>
<dbReference type="InterPro" id="IPR036249">
    <property type="entry name" value="Thioredoxin-like_sf"/>
</dbReference>
<gene>
    <name evidence="4" type="ORF">GSLYS_00000190001</name>
</gene>
<protein>
    <recommendedName>
        <fullName evidence="3">Thioredoxin domain-containing protein</fullName>
    </recommendedName>
</protein>